<organism evidence="2 3">
    <name type="scientific">Cichlidogyrus casuarinus</name>
    <dbReference type="NCBI Taxonomy" id="1844966"/>
    <lineage>
        <taxon>Eukaryota</taxon>
        <taxon>Metazoa</taxon>
        <taxon>Spiralia</taxon>
        <taxon>Lophotrochozoa</taxon>
        <taxon>Platyhelminthes</taxon>
        <taxon>Monogenea</taxon>
        <taxon>Monopisthocotylea</taxon>
        <taxon>Dactylogyridea</taxon>
        <taxon>Ancyrocephalidae</taxon>
        <taxon>Cichlidogyrus</taxon>
    </lineage>
</organism>
<accession>A0ABD2Q9E5</accession>
<keyword evidence="3" id="KW-1185">Reference proteome</keyword>
<feature type="coiled-coil region" evidence="1">
    <location>
        <begin position="28"/>
        <end position="98"/>
    </location>
</feature>
<proteinExistence type="predicted"/>
<dbReference type="Proteomes" id="UP001626550">
    <property type="component" value="Unassembled WGS sequence"/>
</dbReference>
<dbReference type="AlphaFoldDB" id="A0ABD2Q9E5"/>
<sequence>MQSAYFALKNGEKVTGKEFDIQKRIDIEEQYNSRLKQLDSQLSEYRSRYKELDVQNKRLEIYVNDELHEAQLEKNKLVLDYEGKISSQLETIKKLEKRIKELNNPDKNKMQALVEENAGLSDQIKRDKDTATTMAAEGKMLLADLQRENEKLNSQVSVLNEELEFVNENYKEGYEQISLLKRERMELVKENDEIRQRASMELHDLKNEALKQRCDIERQKDSLIEQLKTLEDKAKMWAIRCKQAEVYAAKREKDCAQREALAKQQVDAASSMHGIEAVKVEATIKELTSKLELERTRTISLMNKLQQVSMMLGPRKPSKQRKKGKFVRFIKSTIMNFVY</sequence>
<reference evidence="2 3" key="1">
    <citation type="submission" date="2024-11" db="EMBL/GenBank/DDBJ databases">
        <title>Adaptive evolution of stress response genes in parasites aligns with host niche diversity.</title>
        <authorList>
            <person name="Hahn C."/>
            <person name="Resl P."/>
        </authorList>
    </citation>
    <scope>NUCLEOTIDE SEQUENCE [LARGE SCALE GENOMIC DNA]</scope>
    <source>
        <strain evidence="2">EGGRZ-B1_66</strain>
        <tissue evidence="2">Body</tissue>
    </source>
</reference>
<name>A0ABD2Q9E5_9PLAT</name>
<protein>
    <submittedName>
        <fullName evidence="2">Uncharacterized protein</fullName>
    </submittedName>
</protein>
<evidence type="ECO:0000313" key="3">
    <source>
        <dbReference type="Proteomes" id="UP001626550"/>
    </source>
</evidence>
<evidence type="ECO:0000313" key="2">
    <source>
        <dbReference type="EMBL" id="KAL3314871.1"/>
    </source>
</evidence>
<feature type="coiled-coil region" evidence="1">
    <location>
        <begin position="135"/>
        <end position="208"/>
    </location>
</feature>
<keyword evidence="1" id="KW-0175">Coiled coil</keyword>
<gene>
    <name evidence="2" type="ORF">Ciccas_006494</name>
</gene>
<dbReference type="EMBL" id="JBJKFK010000883">
    <property type="protein sequence ID" value="KAL3314871.1"/>
    <property type="molecule type" value="Genomic_DNA"/>
</dbReference>
<comment type="caution">
    <text evidence="2">The sequence shown here is derived from an EMBL/GenBank/DDBJ whole genome shotgun (WGS) entry which is preliminary data.</text>
</comment>
<evidence type="ECO:0000256" key="1">
    <source>
        <dbReference type="SAM" id="Coils"/>
    </source>
</evidence>